<accession>A0A183JAQ5</accession>
<evidence type="ECO:0000259" key="1">
    <source>
        <dbReference type="PROSITE" id="PS51912"/>
    </source>
</evidence>
<dbReference type="AlphaFoldDB" id="A0A183JAQ5"/>
<gene>
    <name evidence="2" type="ORF">SBAD_LOCUS12953</name>
</gene>
<name>A0A183JAQ5_9BILA</name>
<evidence type="ECO:0000313" key="2">
    <source>
        <dbReference type="EMBL" id="VDP53003.1"/>
    </source>
</evidence>
<proteinExistence type="predicted"/>
<feature type="domain" description="DMAP1-binding" evidence="1">
    <location>
        <begin position="5"/>
        <end position="61"/>
    </location>
</feature>
<dbReference type="WBParaSite" id="SBAD_0001336701-mRNA-1">
    <property type="protein sequence ID" value="SBAD_0001336701-mRNA-1"/>
    <property type="gene ID" value="SBAD_0001336701"/>
</dbReference>
<dbReference type="PROSITE" id="PS51912">
    <property type="entry name" value="DMAP1_BIND"/>
    <property type="match status" value="1"/>
</dbReference>
<dbReference type="Proteomes" id="UP000270296">
    <property type="component" value="Unassembled WGS sequence"/>
</dbReference>
<keyword evidence="3" id="KW-1185">Reference proteome</keyword>
<dbReference type="OrthoDB" id="263283at2759"/>
<dbReference type="InterPro" id="IPR010506">
    <property type="entry name" value="DMAP1-bd"/>
</dbReference>
<dbReference type="EMBL" id="UZAM01019544">
    <property type="protein sequence ID" value="VDP53003.1"/>
    <property type="molecule type" value="Genomic_DNA"/>
</dbReference>
<reference evidence="2 3" key="2">
    <citation type="submission" date="2018-11" db="EMBL/GenBank/DDBJ databases">
        <authorList>
            <consortium name="Pathogen Informatics"/>
        </authorList>
    </citation>
    <scope>NUCLEOTIDE SEQUENCE [LARGE SCALE GENOMIC DNA]</scope>
</reference>
<evidence type="ECO:0000313" key="3">
    <source>
        <dbReference type="Proteomes" id="UP000270296"/>
    </source>
</evidence>
<evidence type="ECO:0000313" key="4">
    <source>
        <dbReference type="WBParaSite" id="SBAD_0001336701-mRNA-1"/>
    </source>
</evidence>
<organism evidence="4">
    <name type="scientific">Soboliphyme baturini</name>
    <dbReference type="NCBI Taxonomy" id="241478"/>
    <lineage>
        <taxon>Eukaryota</taxon>
        <taxon>Metazoa</taxon>
        <taxon>Ecdysozoa</taxon>
        <taxon>Nematoda</taxon>
        <taxon>Enoplea</taxon>
        <taxon>Dorylaimia</taxon>
        <taxon>Dioctophymatida</taxon>
        <taxon>Dioctophymatoidea</taxon>
        <taxon>Soboliphymatidae</taxon>
        <taxon>Soboliphyme</taxon>
    </lineage>
</organism>
<reference evidence="4" key="1">
    <citation type="submission" date="2016-06" db="UniProtKB">
        <authorList>
            <consortium name="WormBaseParasite"/>
        </authorList>
    </citation>
    <scope>IDENTIFICATION</scope>
</reference>
<sequence>MADVDVSQLPWEVREQLAQLDLELSEGDITTKGYEKKRYQLISKFAAASCNAGKQLEPTRF</sequence>
<dbReference type="SMART" id="SM01137">
    <property type="entry name" value="DMAP_binding"/>
    <property type="match status" value="1"/>
</dbReference>
<protein>
    <submittedName>
        <fullName evidence="4">DMAP-interaction domain-containing protein</fullName>
    </submittedName>
</protein>
<dbReference type="Pfam" id="PF06464">
    <property type="entry name" value="DMAP_binding"/>
    <property type="match status" value="1"/>
</dbReference>